<gene>
    <name evidence="2" type="ORF">LTR84_008819</name>
</gene>
<evidence type="ECO:0000313" key="2">
    <source>
        <dbReference type="EMBL" id="KAK5046032.1"/>
    </source>
</evidence>
<reference evidence="2 3" key="1">
    <citation type="submission" date="2023-08" db="EMBL/GenBank/DDBJ databases">
        <title>Black Yeasts Isolated from many extreme environments.</title>
        <authorList>
            <person name="Coleine C."/>
            <person name="Stajich J.E."/>
            <person name="Selbmann L."/>
        </authorList>
    </citation>
    <scope>NUCLEOTIDE SEQUENCE [LARGE SCALE GENOMIC DNA]</scope>
    <source>
        <strain evidence="2 3">CCFEE 5792</strain>
    </source>
</reference>
<feature type="coiled-coil region" evidence="1">
    <location>
        <begin position="614"/>
        <end position="641"/>
    </location>
</feature>
<feature type="coiled-coil region" evidence="1">
    <location>
        <begin position="137"/>
        <end position="164"/>
    </location>
</feature>
<evidence type="ECO:0000313" key="3">
    <source>
        <dbReference type="Proteomes" id="UP001358417"/>
    </source>
</evidence>
<evidence type="ECO:0000256" key="1">
    <source>
        <dbReference type="SAM" id="Coils"/>
    </source>
</evidence>
<protein>
    <submittedName>
        <fullName evidence="2">Uncharacterized protein</fullName>
    </submittedName>
</protein>
<dbReference type="AlphaFoldDB" id="A0AAV9MWF6"/>
<dbReference type="EMBL" id="JAVRRD010000033">
    <property type="protein sequence ID" value="KAK5046032.1"/>
    <property type="molecule type" value="Genomic_DNA"/>
</dbReference>
<sequence length="698" mass="77297">MALSKVDPAACLKPAGNVEVLVKTSLQAFNSVDTSAKALLTKSAKDLDAFRGPSGDEVVTMRQLITNCTGEYKELALTEIRLCEDLKGYGTILPSLLEMSISEILSIVQPMVDEYKKAVDNGKNERQARGEKIVMEIEEINGRIKDASENIDALVKQAESLEDSLAKETLGKLLADFLRKLFNLADDDEGASAQLATLLGVAVDTLLSSFEKLYKDRQKLQDTLNKVKALIISLKDIKAELIRLVAGTKAGIDADRDVVQVWAEVQKRLQDLTTYPDQSSNLTKEQKLIVAMAWDQMVKTATSAIGQLTGAVPAKPQRGGSTNGLSSATARTMPFPETRAQINAILMAARVGADEMLIDPKKYAVLSKLSQVPEVVHRLFTNAVPSDSEDPEVENQIKKFGVEDVKEKMEGLGSDHKAIVNSFQKILEMPFLQNLNIIDPLSQHSEEIDMRTLVQRYKTKYEQLQHKTVAVCQNFMSTSTLQLSLLPKVGIPNTESAKDPSNISIKDYAETMKPIVDGYKQDADDARRAHVDFLNEWKNAQINITSRIEECKAKAKLLKEQIEAKQKEYENETVWGVLKLIGGVICLVASYWVPLLAPVGISLMTTGIKQLIDRGQLSDAIKELQQQFDTANDTADKLGQLKAPMDTVTTKLQTVINIWNDINTNINDIQVITEVLFNQRTSAVIEKLWKIQFPHVSA</sequence>
<dbReference type="GeneID" id="89976981"/>
<name>A0AAV9MWF6_9EURO</name>
<comment type="caution">
    <text evidence="2">The sequence shown here is derived from an EMBL/GenBank/DDBJ whole genome shotgun (WGS) entry which is preliminary data.</text>
</comment>
<keyword evidence="3" id="KW-1185">Reference proteome</keyword>
<dbReference type="SUPFAM" id="SSF58100">
    <property type="entry name" value="Bacterial hemolysins"/>
    <property type="match status" value="1"/>
</dbReference>
<keyword evidence="1" id="KW-0175">Coiled coil</keyword>
<dbReference type="RefSeq" id="XP_064701637.1">
    <property type="nucleotide sequence ID" value="XM_064852363.1"/>
</dbReference>
<accession>A0AAV9MWF6</accession>
<dbReference type="Gene3D" id="1.20.1170.10">
    <property type="match status" value="1"/>
</dbReference>
<proteinExistence type="predicted"/>
<dbReference type="Proteomes" id="UP001358417">
    <property type="component" value="Unassembled WGS sequence"/>
</dbReference>
<organism evidence="2 3">
    <name type="scientific">Exophiala bonariae</name>
    <dbReference type="NCBI Taxonomy" id="1690606"/>
    <lineage>
        <taxon>Eukaryota</taxon>
        <taxon>Fungi</taxon>
        <taxon>Dikarya</taxon>
        <taxon>Ascomycota</taxon>
        <taxon>Pezizomycotina</taxon>
        <taxon>Eurotiomycetes</taxon>
        <taxon>Chaetothyriomycetidae</taxon>
        <taxon>Chaetothyriales</taxon>
        <taxon>Herpotrichiellaceae</taxon>
        <taxon>Exophiala</taxon>
    </lineage>
</organism>